<dbReference type="InterPro" id="IPR035919">
    <property type="entry name" value="EAL_sf"/>
</dbReference>
<comment type="caution">
    <text evidence="3">The sequence shown here is derived from an EMBL/GenBank/DDBJ whole genome shotgun (WGS) entry which is preliminary data.</text>
</comment>
<dbReference type="SMART" id="SM00267">
    <property type="entry name" value="GGDEF"/>
    <property type="match status" value="1"/>
</dbReference>
<dbReference type="InterPro" id="IPR029787">
    <property type="entry name" value="Nucleotide_cyclase"/>
</dbReference>
<dbReference type="STRING" id="1319815.HMPREF0202_02195"/>
<dbReference type="SMART" id="SM00052">
    <property type="entry name" value="EAL"/>
    <property type="match status" value="1"/>
</dbReference>
<sequence>MKENLAIVASSLFTAMSAVLLFKTVDKEVVRDEIFDPLTGFFNRSEYNRFCLKNNLKTGVAILIDLDNFKEVNDTYGHHIGDKVLVEYASILKKVFRDEFGENNIFRISGDEFYCFLKNTEYNNILKILKTRLKESVEEIYVLIQPKVSLDDPSQIVGAEVLARWKNKILGEIYPNEFIPIAEELKIIDTIDFKVAEEAIKISKEWVATGKVKDDFVISFNFSMLTLEKKDVVERVLKLLKKYSLNGKNIEIELTESIFSSDLKELMEKIKKLRDNKINISLDDFTAGHSTAAILPILDIQTVKFDRTLLESVSKSKKGKIMYESLIKVIKSLNLKMVSEGIETQEELEFLKKNGISVGQGYLFSKPISKKLFFENKN</sequence>
<reference evidence="3 4" key="1">
    <citation type="submission" date="2013-08" db="EMBL/GenBank/DDBJ databases">
        <authorList>
            <person name="Weinstock G."/>
            <person name="Sodergren E."/>
            <person name="Wylie T."/>
            <person name="Fulton L."/>
            <person name="Fulton R."/>
            <person name="Fronick C."/>
            <person name="O'Laughlin M."/>
            <person name="Godfrey J."/>
            <person name="Miner T."/>
            <person name="Herter B."/>
            <person name="Appelbaum E."/>
            <person name="Cordes M."/>
            <person name="Lek S."/>
            <person name="Wollam A."/>
            <person name="Pepin K.H."/>
            <person name="Palsikar V.B."/>
            <person name="Mitreva M."/>
            <person name="Wilson R.K."/>
        </authorList>
    </citation>
    <scope>NUCLEOTIDE SEQUENCE [LARGE SCALE GENOMIC DNA]</scope>
    <source>
        <strain evidence="3 4">ATCC BAA-474</strain>
    </source>
</reference>
<proteinExistence type="predicted"/>
<dbReference type="CDD" id="cd01949">
    <property type="entry name" value="GGDEF"/>
    <property type="match status" value="1"/>
</dbReference>
<evidence type="ECO:0000259" key="1">
    <source>
        <dbReference type="PROSITE" id="PS50883"/>
    </source>
</evidence>
<dbReference type="InterPro" id="IPR050706">
    <property type="entry name" value="Cyclic-di-GMP_PDE-like"/>
</dbReference>
<dbReference type="InterPro" id="IPR000160">
    <property type="entry name" value="GGDEF_dom"/>
</dbReference>
<evidence type="ECO:0000313" key="3">
    <source>
        <dbReference type="EMBL" id="ERT67907.1"/>
    </source>
</evidence>
<dbReference type="Proteomes" id="UP000017081">
    <property type="component" value="Unassembled WGS sequence"/>
</dbReference>
<dbReference type="Pfam" id="PF00990">
    <property type="entry name" value="GGDEF"/>
    <property type="match status" value="1"/>
</dbReference>
<feature type="domain" description="EAL" evidence="1">
    <location>
        <begin position="122"/>
        <end position="378"/>
    </location>
</feature>
<dbReference type="Gene3D" id="3.20.20.450">
    <property type="entry name" value="EAL domain"/>
    <property type="match status" value="1"/>
</dbReference>
<keyword evidence="4" id="KW-1185">Reference proteome</keyword>
<evidence type="ECO:0000259" key="2">
    <source>
        <dbReference type="PROSITE" id="PS50887"/>
    </source>
</evidence>
<dbReference type="AlphaFoldDB" id="U7V870"/>
<dbReference type="NCBIfam" id="TIGR00254">
    <property type="entry name" value="GGDEF"/>
    <property type="match status" value="1"/>
</dbReference>
<evidence type="ECO:0000313" key="4">
    <source>
        <dbReference type="Proteomes" id="UP000017081"/>
    </source>
</evidence>
<dbReference type="eggNOG" id="COG5001">
    <property type="taxonomic scope" value="Bacteria"/>
</dbReference>
<dbReference type="CDD" id="cd01948">
    <property type="entry name" value="EAL"/>
    <property type="match status" value="1"/>
</dbReference>
<organism evidence="3 4">
    <name type="scientific">Cetobacterium somerae ATCC BAA-474</name>
    <dbReference type="NCBI Taxonomy" id="1319815"/>
    <lineage>
        <taxon>Bacteria</taxon>
        <taxon>Fusobacteriati</taxon>
        <taxon>Fusobacteriota</taxon>
        <taxon>Fusobacteriia</taxon>
        <taxon>Fusobacteriales</taxon>
        <taxon>Fusobacteriaceae</taxon>
        <taxon>Cetobacterium</taxon>
    </lineage>
</organism>
<gene>
    <name evidence="3" type="ORF">HMPREF0202_02195</name>
</gene>
<dbReference type="SUPFAM" id="SSF55073">
    <property type="entry name" value="Nucleotide cyclase"/>
    <property type="match status" value="1"/>
</dbReference>
<dbReference type="EMBL" id="AXZF01000100">
    <property type="protein sequence ID" value="ERT67907.1"/>
    <property type="molecule type" value="Genomic_DNA"/>
</dbReference>
<dbReference type="PANTHER" id="PTHR33121">
    <property type="entry name" value="CYCLIC DI-GMP PHOSPHODIESTERASE PDEF"/>
    <property type="match status" value="1"/>
</dbReference>
<dbReference type="SUPFAM" id="SSF141868">
    <property type="entry name" value="EAL domain-like"/>
    <property type="match status" value="1"/>
</dbReference>
<name>U7V870_9FUSO</name>
<dbReference type="PROSITE" id="PS50883">
    <property type="entry name" value="EAL"/>
    <property type="match status" value="1"/>
</dbReference>
<dbReference type="GO" id="GO:0071111">
    <property type="term" value="F:cyclic-guanylate-specific phosphodiesterase activity"/>
    <property type="evidence" value="ECO:0007669"/>
    <property type="project" value="InterPro"/>
</dbReference>
<accession>U7V870</accession>
<dbReference type="HOGENOM" id="CLU_000445_70_50_0"/>
<dbReference type="RefSeq" id="WP_023051727.1">
    <property type="nucleotide sequence ID" value="NZ_CP173065.2"/>
</dbReference>
<dbReference type="PROSITE" id="PS50887">
    <property type="entry name" value="GGDEF"/>
    <property type="match status" value="1"/>
</dbReference>
<feature type="domain" description="GGDEF" evidence="2">
    <location>
        <begin position="57"/>
        <end position="183"/>
    </location>
</feature>
<dbReference type="InterPro" id="IPR001633">
    <property type="entry name" value="EAL_dom"/>
</dbReference>
<dbReference type="PANTHER" id="PTHR33121:SF79">
    <property type="entry name" value="CYCLIC DI-GMP PHOSPHODIESTERASE PDED-RELATED"/>
    <property type="match status" value="1"/>
</dbReference>
<protein>
    <submittedName>
        <fullName evidence="3">Diguanylate cyclase domain protein</fullName>
    </submittedName>
</protein>
<dbReference type="Pfam" id="PF00563">
    <property type="entry name" value="EAL"/>
    <property type="match status" value="1"/>
</dbReference>